<organism evidence="5 6">
    <name type="scientific">Nocardioides islandensis</name>
    <dbReference type="NCBI Taxonomy" id="433663"/>
    <lineage>
        <taxon>Bacteria</taxon>
        <taxon>Bacillati</taxon>
        <taxon>Actinomycetota</taxon>
        <taxon>Actinomycetes</taxon>
        <taxon>Propionibacteriales</taxon>
        <taxon>Nocardioidaceae</taxon>
        <taxon>Nocardioides</taxon>
    </lineage>
</organism>
<evidence type="ECO:0000256" key="3">
    <source>
        <dbReference type="ARBA" id="ARBA00023163"/>
    </source>
</evidence>
<dbReference type="GO" id="GO:0003700">
    <property type="term" value="F:DNA-binding transcription factor activity"/>
    <property type="evidence" value="ECO:0007669"/>
    <property type="project" value="TreeGrafter"/>
</dbReference>
<gene>
    <name evidence="5" type="ORF">ISU07_14090</name>
</gene>
<dbReference type="PROSITE" id="PS50932">
    <property type="entry name" value="HTH_LACI_2"/>
    <property type="match status" value="1"/>
</dbReference>
<dbReference type="PANTHER" id="PTHR30146">
    <property type="entry name" value="LACI-RELATED TRANSCRIPTIONAL REPRESSOR"/>
    <property type="match status" value="1"/>
</dbReference>
<dbReference type="CDD" id="cd06267">
    <property type="entry name" value="PBP1_LacI_sugar_binding-like"/>
    <property type="match status" value="1"/>
</dbReference>
<dbReference type="Gene3D" id="1.10.260.40">
    <property type="entry name" value="lambda repressor-like DNA-binding domains"/>
    <property type="match status" value="1"/>
</dbReference>
<dbReference type="GO" id="GO:0000976">
    <property type="term" value="F:transcription cis-regulatory region binding"/>
    <property type="evidence" value="ECO:0007669"/>
    <property type="project" value="TreeGrafter"/>
</dbReference>
<sequence length="330" mass="35421">MADVARAAGVSMATTSRALNDQPGVAPATRERVLEVARQHAYVVSPAASTLSGGATRRIAVVVPHLSRWFFGEVLEGIDATLRGAGYDLMLYRVGEGADRDSFFELLPARRKVDGVLVVGIPASEAEQERLTTMGVQIVAAGGQVAPYPTVSIDDHGAGRQAVNHLVNLGHRRIAMIDAIDPNASHWPVAGRALAFTEAREERDLDPDPELFQRVPWSARHGAEAMAALLALDEPPTAVLAHSDELAIGALHTIRRAGLDTPRDISVVGIDDHPLSEELDLTTVRQDVREQGRLAARMLLDGLAGLDQAPWTVLPTRLVIRGTTGRPRQG</sequence>
<dbReference type="CDD" id="cd01392">
    <property type="entry name" value="HTH_LacI"/>
    <property type="match status" value="1"/>
</dbReference>
<evidence type="ECO:0000256" key="2">
    <source>
        <dbReference type="ARBA" id="ARBA00023125"/>
    </source>
</evidence>
<dbReference type="InterPro" id="IPR000843">
    <property type="entry name" value="HTH_LacI"/>
</dbReference>
<keyword evidence="1" id="KW-0805">Transcription regulation</keyword>
<keyword evidence="2 5" id="KW-0238">DNA-binding</keyword>
<evidence type="ECO:0000313" key="6">
    <source>
        <dbReference type="Proteomes" id="UP000640489"/>
    </source>
</evidence>
<keyword evidence="6" id="KW-1185">Reference proteome</keyword>
<dbReference type="AlphaFoldDB" id="A0A930VHZ1"/>
<feature type="domain" description="HTH lacI-type" evidence="4">
    <location>
        <begin position="1"/>
        <end position="53"/>
    </location>
</feature>
<dbReference type="InterPro" id="IPR046335">
    <property type="entry name" value="LacI/GalR-like_sensor"/>
</dbReference>
<dbReference type="SMART" id="SM00354">
    <property type="entry name" value="HTH_LACI"/>
    <property type="match status" value="1"/>
</dbReference>
<dbReference type="Pfam" id="PF13377">
    <property type="entry name" value="Peripla_BP_3"/>
    <property type="match status" value="1"/>
</dbReference>
<proteinExistence type="predicted"/>
<dbReference type="PANTHER" id="PTHR30146:SF155">
    <property type="entry name" value="ALANINE RACEMASE"/>
    <property type="match status" value="1"/>
</dbReference>
<dbReference type="Pfam" id="PF00356">
    <property type="entry name" value="LacI"/>
    <property type="match status" value="1"/>
</dbReference>
<reference evidence="5" key="1">
    <citation type="submission" date="2020-11" db="EMBL/GenBank/DDBJ databases">
        <title>Nocardioides sp. nov., isolated from Soil of Cynanchum wilfordii Hemsley rhizosphere.</title>
        <authorList>
            <person name="Lee J.-S."/>
            <person name="Suh M.K."/>
            <person name="Kim J.-S."/>
        </authorList>
    </citation>
    <scope>NUCLEOTIDE SEQUENCE</scope>
    <source>
        <strain evidence="5">KCTC 19275</strain>
    </source>
</reference>
<dbReference type="Proteomes" id="UP000640489">
    <property type="component" value="Unassembled WGS sequence"/>
</dbReference>
<keyword evidence="3" id="KW-0804">Transcription</keyword>
<accession>A0A930VHZ1</accession>
<evidence type="ECO:0000256" key="1">
    <source>
        <dbReference type="ARBA" id="ARBA00023015"/>
    </source>
</evidence>
<dbReference type="InterPro" id="IPR010982">
    <property type="entry name" value="Lambda_DNA-bd_dom_sf"/>
</dbReference>
<dbReference type="Gene3D" id="3.40.50.2300">
    <property type="match status" value="2"/>
</dbReference>
<evidence type="ECO:0000259" key="4">
    <source>
        <dbReference type="PROSITE" id="PS50932"/>
    </source>
</evidence>
<dbReference type="SUPFAM" id="SSF53822">
    <property type="entry name" value="Periplasmic binding protein-like I"/>
    <property type="match status" value="1"/>
</dbReference>
<protein>
    <submittedName>
        <fullName evidence="5">LacI family DNA-binding transcriptional regulator</fullName>
    </submittedName>
</protein>
<evidence type="ECO:0000313" key="5">
    <source>
        <dbReference type="EMBL" id="MBF4764260.1"/>
    </source>
</evidence>
<name>A0A930VHZ1_9ACTN</name>
<dbReference type="SUPFAM" id="SSF47413">
    <property type="entry name" value="lambda repressor-like DNA-binding domains"/>
    <property type="match status" value="1"/>
</dbReference>
<comment type="caution">
    <text evidence="5">The sequence shown here is derived from an EMBL/GenBank/DDBJ whole genome shotgun (WGS) entry which is preliminary data.</text>
</comment>
<dbReference type="EMBL" id="JADKPN010000008">
    <property type="protein sequence ID" value="MBF4764260.1"/>
    <property type="molecule type" value="Genomic_DNA"/>
</dbReference>
<dbReference type="InterPro" id="IPR028082">
    <property type="entry name" value="Peripla_BP_I"/>
</dbReference>